<gene>
    <name evidence="1" type="ORF">SAMN05444001_11247</name>
</gene>
<organism evidence="1 2">
    <name type="scientific">Parabacteroides chinchillae</name>
    <dbReference type="NCBI Taxonomy" id="871327"/>
    <lineage>
        <taxon>Bacteria</taxon>
        <taxon>Pseudomonadati</taxon>
        <taxon>Bacteroidota</taxon>
        <taxon>Bacteroidia</taxon>
        <taxon>Bacteroidales</taxon>
        <taxon>Tannerellaceae</taxon>
        <taxon>Parabacteroides</taxon>
    </lineage>
</organism>
<accession>A0A8G2BXA6</accession>
<dbReference type="AlphaFoldDB" id="A0A8G2BXA6"/>
<evidence type="ECO:0000313" key="2">
    <source>
        <dbReference type="Proteomes" id="UP000236725"/>
    </source>
</evidence>
<evidence type="ECO:0000313" key="1">
    <source>
        <dbReference type="EMBL" id="SEG01627.1"/>
    </source>
</evidence>
<sequence>MEYNSFREKIEFLSKGILNPSERNVFNIKLKQEVHEDINSLSQEPETPDKPAIQKFRLYKVYKNVVAADEPFHRSHVAKRVYGTAVFRLRNCDDEKNYSNQF</sequence>
<proteinExistence type="predicted"/>
<reference evidence="1 2" key="1">
    <citation type="submission" date="2016-10" db="EMBL/GenBank/DDBJ databases">
        <authorList>
            <person name="Varghese N."/>
            <person name="Submissions S."/>
        </authorList>
    </citation>
    <scope>NUCLEOTIDE SEQUENCE [LARGE SCALE GENOMIC DNA]</scope>
    <source>
        <strain evidence="1 2">DSM 29073</strain>
    </source>
</reference>
<dbReference type="RefSeq" id="WP_160034712.1">
    <property type="nucleotide sequence ID" value="NZ_FNVS01000012.1"/>
</dbReference>
<dbReference type="EMBL" id="FNVS01000012">
    <property type="protein sequence ID" value="SEG01627.1"/>
    <property type="molecule type" value="Genomic_DNA"/>
</dbReference>
<protein>
    <submittedName>
        <fullName evidence="1">Uncharacterized protein</fullName>
    </submittedName>
</protein>
<dbReference type="Proteomes" id="UP000236725">
    <property type="component" value="Unassembled WGS sequence"/>
</dbReference>
<name>A0A8G2BXA6_9BACT</name>
<comment type="caution">
    <text evidence="1">The sequence shown here is derived from an EMBL/GenBank/DDBJ whole genome shotgun (WGS) entry which is preliminary data.</text>
</comment>
<keyword evidence="2" id="KW-1185">Reference proteome</keyword>